<name>A0A2Z4AS66_9BACT</name>
<protein>
    <submittedName>
        <fullName evidence="1">2-oxo-hept-4-ene-1,7-dioate hydratase</fullName>
        <ecNumber evidence="1">4.2.1.163</ecNumber>
    </submittedName>
</protein>
<organism evidence="1 2">
    <name type="scientific">Candidatus Moanibacter tarae</name>
    <dbReference type="NCBI Taxonomy" id="2200854"/>
    <lineage>
        <taxon>Bacteria</taxon>
        <taxon>Pseudomonadati</taxon>
        <taxon>Verrucomicrobiota</taxon>
        <taxon>Opitutia</taxon>
        <taxon>Puniceicoccales</taxon>
        <taxon>Puniceicoccales incertae sedis</taxon>
        <taxon>Candidatus Moanibacter</taxon>
    </lineage>
</organism>
<dbReference type="AlphaFoldDB" id="A0A2Z4AS66"/>
<evidence type="ECO:0000313" key="1">
    <source>
        <dbReference type="EMBL" id="AWT61002.1"/>
    </source>
</evidence>
<dbReference type="GO" id="GO:0005737">
    <property type="term" value="C:cytoplasm"/>
    <property type="evidence" value="ECO:0007669"/>
    <property type="project" value="TreeGrafter"/>
</dbReference>
<dbReference type="EMBL" id="CP029803">
    <property type="protein sequence ID" value="AWT61002.1"/>
    <property type="molecule type" value="Genomic_DNA"/>
</dbReference>
<dbReference type="SUPFAM" id="SSF56529">
    <property type="entry name" value="FAH"/>
    <property type="match status" value="1"/>
</dbReference>
<reference evidence="1 2" key="1">
    <citation type="submission" date="2018-06" db="EMBL/GenBank/DDBJ databases">
        <title>Draft Genome Sequence of a Novel Marine Bacterium Related to the Verrucomicrobia.</title>
        <authorList>
            <person name="Vosseberg J."/>
            <person name="Martijn J."/>
            <person name="Ettema T.J.G."/>
        </authorList>
    </citation>
    <scope>NUCLEOTIDE SEQUENCE [LARGE SCALE GENOMIC DNA]</scope>
    <source>
        <strain evidence="1">TARA_B100001123</strain>
    </source>
</reference>
<accession>A0A2Z4AS66</accession>
<dbReference type="GO" id="GO:0008684">
    <property type="term" value="F:2-oxopent-4-enoate hydratase activity"/>
    <property type="evidence" value="ECO:0007669"/>
    <property type="project" value="TreeGrafter"/>
</dbReference>
<keyword evidence="1" id="KW-0456">Lyase</keyword>
<dbReference type="InterPro" id="IPR036663">
    <property type="entry name" value="Fumarylacetoacetase_C_sf"/>
</dbReference>
<dbReference type="Gene3D" id="3.90.850.10">
    <property type="entry name" value="Fumarylacetoacetase-like, C-terminal domain"/>
    <property type="match status" value="1"/>
</dbReference>
<dbReference type="KEGG" id="mtar:DF168_02227"/>
<dbReference type="InterPro" id="IPR050772">
    <property type="entry name" value="Hydratase-Decarb/MhpD_sf"/>
</dbReference>
<gene>
    <name evidence="1" type="primary">hpcG_2</name>
    <name evidence="1" type="ORF">DF168_02227</name>
</gene>
<sequence length="268" mass="29371">MTIVAEKQSSFKNLAARLGRSWLDVSTVDELTPMEVPRDRSEAYFIQDRMAEVIGQPVTGWKVGATSAKAREKAGIDDLIPGRTFASTTYFGTDHKLPGDRFPSVAVEAEFAFCLREDIPLRDSPWVASELSEKVDFFPSIEIIGLRHQLPNELSERKLFMSIADNGGGVGVVYGDAFEGWKEIDLRNHHVHLQVDDNPPQENLFGEMRCEPLEALADTLNHLAGRGLGLKTGQFVTTGTTTAPPPLPVGSRLLADFGDIGSISVYLG</sequence>
<proteinExistence type="predicted"/>
<evidence type="ECO:0000313" key="2">
    <source>
        <dbReference type="Proteomes" id="UP000247465"/>
    </source>
</evidence>
<dbReference type="PANTHER" id="PTHR30143:SF0">
    <property type="entry name" value="2-KETO-4-PENTENOATE HYDRATASE"/>
    <property type="match status" value="1"/>
</dbReference>
<dbReference type="EC" id="4.2.1.163" evidence="1"/>
<dbReference type="PANTHER" id="PTHR30143">
    <property type="entry name" value="ACID HYDRATASE"/>
    <property type="match status" value="1"/>
</dbReference>
<dbReference type="Proteomes" id="UP000247465">
    <property type="component" value="Chromosome"/>
</dbReference>